<dbReference type="SUPFAM" id="SSF103190">
    <property type="entry name" value="Sensory domain-like"/>
    <property type="match status" value="1"/>
</dbReference>
<proteinExistence type="predicted"/>
<evidence type="ECO:0000256" key="3">
    <source>
        <dbReference type="SAM" id="SignalP"/>
    </source>
</evidence>
<keyword evidence="2" id="KW-1133">Transmembrane helix</keyword>
<evidence type="ECO:0008006" key="6">
    <source>
        <dbReference type="Google" id="ProtNLM"/>
    </source>
</evidence>
<keyword evidence="2" id="KW-0472">Membrane</keyword>
<dbReference type="EMBL" id="CAVLEF010000011">
    <property type="protein sequence ID" value="CAK1549434.1"/>
    <property type="molecule type" value="Genomic_DNA"/>
</dbReference>
<feature type="region of interest" description="Disordered" evidence="1">
    <location>
        <begin position="1100"/>
        <end position="1141"/>
    </location>
</feature>
<evidence type="ECO:0000256" key="1">
    <source>
        <dbReference type="SAM" id="MobiDB-lite"/>
    </source>
</evidence>
<dbReference type="GO" id="GO:0005891">
    <property type="term" value="C:voltage-gated calcium channel complex"/>
    <property type="evidence" value="ECO:0007669"/>
    <property type="project" value="TreeGrafter"/>
</dbReference>
<keyword evidence="2" id="KW-0812">Transmembrane</keyword>
<organism evidence="4 5">
    <name type="scientific">Leptosia nina</name>
    <dbReference type="NCBI Taxonomy" id="320188"/>
    <lineage>
        <taxon>Eukaryota</taxon>
        <taxon>Metazoa</taxon>
        <taxon>Ecdysozoa</taxon>
        <taxon>Arthropoda</taxon>
        <taxon>Hexapoda</taxon>
        <taxon>Insecta</taxon>
        <taxon>Pterygota</taxon>
        <taxon>Neoptera</taxon>
        <taxon>Endopterygota</taxon>
        <taxon>Lepidoptera</taxon>
        <taxon>Glossata</taxon>
        <taxon>Ditrysia</taxon>
        <taxon>Papilionoidea</taxon>
        <taxon>Pieridae</taxon>
        <taxon>Pierinae</taxon>
        <taxon>Leptosia</taxon>
    </lineage>
</organism>
<feature type="transmembrane region" description="Helical" evidence="2">
    <location>
        <begin position="1010"/>
        <end position="1031"/>
    </location>
</feature>
<name>A0AAV1JLZ9_9NEOP</name>
<reference evidence="4 5" key="1">
    <citation type="submission" date="2023-11" db="EMBL/GenBank/DDBJ databases">
        <authorList>
            <person name="Okamura Y."/>
        </authorList>
    </citation>
    <scope>NUCLEOTIDE SEQUENCE [LARGE SCALE GENOMIC DNA]</scope>
</reference>
<keyword evidence="3" id="KW-0732">Signal</keyword>
<dbReference type="GO" id="GO:0005245">
    <property type="term" value="F:voltage-gated calcium channel activity"/>
    <property type="evidence" value="ECO:0007669"/>
    <property type="project" value="TreeGrafter"/>
</dbReference>
<evidence type="ECO:0000313" key="5">
    <source>
        <dbReference type="Proteomes" id="UP001497472"/>
    </source>
</evidence>
<feature type="chain" id="PRO_5043415686" description="VWFA and cache domain-containing protein 1" evidence="3">
    <location>
        <begin position="19"/>
        <end position="1180"/>
    </location>
</feature>
<feature type="signal peptide" evidence="3">
    <location>
        <begin position="1"/>
        <end position="18"/>
    </location>
</feature>
<dbReference type="PANTHER" id="PTHR10166:SF66">
    <property type="entry name" value="VWFA AND CACHE DOMAIN-CONTAINING PROTEIN CG16868"/>
    <property type="match status" value="1"/>
</dbReference>
<gene>
    <name evidence="4" type="ORF">LNINA_LOCUS8727</name>
</gene>
<evidence type="ECO:0000256" key="2">
    <source>
        <dbReference type="SAM" id="Phobius"/>
    </source>
</evidence>
<sequence>MILLRIIVIFAASPIALAQVDDCMKNSSRCDYKSSIRQLSQTLGSKFSEFVIKELGSEYTSHLELRTAYKMGCYSTDSDILSSIVDKLSYKLSSAKNLLLEMKDTINLNKTSSFTHPCPFNSIRKSVFIKTNYASEDTRTKMLDRFKDLKIKRQYFLAHMDYATDKDCTNMPHSSLRYLYHKVVHRDSKLVIFIIDNNMRIESLQHAISIAKETVYALQSTDKIALKVTNMTSFIKFEDMCSSDGVANIGNATENNKLLFREYLSTIDFSSTSLPPQAIGMELKSLFNESHLPENKLVIFLTDTKVVENDIWLKDFPHSKNNVKFAIGLLYENYIGKNCSLGILHFDKWHNHSSDHSVLKMHINSSGVIGQVASAFLSLLPSNYTNNLRLETPVWEATERDFVVSMVHPTVNGILGLDLYWSDLAEDIIYFKGSNKQRRAFVIDFSGTVLMHTYFPRPEAISEKIKFTCLESIESHASIKAIVQEMLLRSSGNITVSPANSTAELTYSWQWVRDMYIACVVSEESVVNLFNKSNMLFSRTNKEILFHRLDLFPPKNGKVCRHFKQIATIDQGTVYLSPSSFQSPFTYLYDMNDGEEAITYMQNYLAYLRSVAHGLLSNPGLKNEIQHDVGFLNSLLSFYKRQHLHGHLAKYIVRRYAVTESGVLVMFPGTVLEYDYEPVRRPWYTSAVENPGKIILTSPNLDVGGAGYVVTLSYSVISPLYPTMVVAMDLTMGFLYKLLMDSSDLCGMAYNKCFIMNNRGYLVSHPGLMDPNSSGPIEQQHITHKESMIAIDMLNHKGFVTKRLCNNFYDKTIQRYYDFNTSLPSVLSNLVSGDHCVHYYIAAIPGTNAFIGLVNASCNVGAFCPCSMVDRLCLNCNRMEQTECECPCECSSEMYECPSSNASNFNQNIPLCGMNPESNNHKSHYFHNVAENLKSCFDFQCEAYLTHSTCLGVMGCEWCQIDADGKSPLITPFCTSLSTCFNGVLGAVTPYGEGTFGHINRDAFASYSTIGPVAGFIVTVSLIIAVAIYCYRQNTSSASCHNLYVDGPAETWHDADVQMSHLHSDDMPDLSGQDKLLAPMEIEAPISPYRVITGYRRPHTAGGSDQGYSTMTPHEDSEATGFSVNDPTVLSDDTKSDVSFPPPAKVKPRLVPTDLSVTVLPCGKNSVIAPVTVHRHMEAS</sequence>
<evidence type="ECO:0000313" key="4">
    <source>
        <dbReference type="EMBL" id="CAK1549434.1"/>
    </source>
</evidence>
<accession>A0AAV1JLZ9</accession>
<dbReference type="InterPro" id="IPR029151">
    <property type="entry name" value="Sensor-like_sf"/>
</dbReference>
<dbReference type="PANTHER" id="PTHR10166">
    <property type="entry name" value="VOLTAGE-DEPENDENT CALCIUM CHANNEL SUBUNIT ALPHA-2/DELTA-RELATED"/>
    <property type="match status" value="1"/>
</dbReference>
<dbReference type="InterPro" id="IPR051173">
    <property type="entry name" value="Ca_channel_alpha-2/delta"/>
</dbReference>
<dbReference type="AlphaFoldDB" id="A0AAV1JLZ9"/>
<dbReference type="Gene3D" id="3.30.450.20">
    <property type="entry name" value="PAS domain"/>
    <property type="match status" value="1"/>
</dbReference>
<dbReference type="Proteomes" id="UP001497472">
    <property type="component" value="Unassembled WGS sequence"/>
</dbReference>
<comment type="caution">
    <text evidence="4">The sequence shown here is derived from an EMBL/GenBank/DDBJ whole genome shotgun (WGS) entry which is preliminary data.</text>
</comment>
<keyword evidence="5" id="KW-1185">Reference proteome</keyword>
<protein>
    <recommendedName>
        <fullName evidence="6">VWFA and cache domain-containing protein 1</fullName>
    </recommendedName>
</protein>